<reference evidence="1 2" key="1">
    <citation type="journal article" date="2014" name="Int. J. Syst. Evol. Microbiol.">
        <title>Complete genome sequence of Corynebacterium casei LMG S-19264T (=DSM 44701T), isolated from a smear-ripened cheese.</title>
        <authorList>
            <consortium name="US DOE Joint Genome Institute (JGI-PGF)"/>
            <person name="Walter F."/>
            <person name="Albersmeier A."/>
            <person name="Kalinowski J."/>
            <person name="Ruckert C."/>
        </authorList>
    </citation>
    <scope>NUCLEOTIDE SEQUENCE [LARGE SCALE GENOMIC DNA]</scope>
    <source>
        <strain evidence="1 2">KCTC 19473</strain>
    </source>
</reference>
<keyword evidence="2" id="KW-1185">Reference proteome</keyword>
<sequence length="92" mass="10163">MELEAADRLSLDHHVAVTGRLLECFWNAGISAVATCGFEHLLPWSGGIRSPGMPPPGVAHVKPPLRMRWAWFDDQVFPDEFTANSESEPFTG</sequence>
<accession>A0A919CKV7</accession>
<protein>
    <submittedName>
        <fullName evidence="1">Uncharacterized protein</fullName>
    </submittedName>
</protein>
<organism evidence="1 2">
    <name type="scientific">Nocardiopsis kunsanensis</name>
    <dbReference type="NCBI Taxonomy" id="141693"/>
    <lineage>
        <taxon>Bacteria</taxon>
        <taxon>Bacillati</taxon>
        <taxon>Actinomycetota</taxon>
        <taxon>Actinomycetes</taxon>
        <taxon>Streptosporangiales</taxon>
        <taxon>Nocardiopsidaceae</taxon>
        <taxon>Nocardiopsis</taxon>
    </lineage>
</organism>
<gene>
    <name evidence="1" type="ORF">GCM10007147_41300</name>
</gene>
<evidence type="ECO:0000313" key="2">
    <source>
        <dbReference type="Proteomes" id="UP000654947"/>
    </source>
</evidence>
<dbReference type="EMBL" id="BMXL01000033">
    <property type="protein sequence ID" value="GHD35123.1"/>
    <property type="molecule type" value="Genomic_DNA"/>
</dbReference>
<name>A0A919CKV7_9ACTN</name>
<evidence type="ECO:0000313" key="1">
    <source>
        <dbReference type="EMBL" id="GHD35123.1"/>
    </source>
</evidence>
<dbReference type="AlphaFoldDB" id="A0A919CKV7"/>
<dbReference type="Proteomes" id="UP000654947">
    <property type="component" value="Unassembled WGS sequence"/>
</dbReference>
<proteinExistence type="predicted"/>
<comment type="caution">
    <text evidence="1">The sequence shown here is derived from an EMBL/GenBank/DDBJ whole genome shotgun (WGS) entry which is preliminary data.</text>
</comment>